<organism evidence="1 2">
    <name type="scientific">Pelobates cultripes</name>
    <name type="common">Western spadefoot toad</name>
    <dbReference type="NCBI Taxonomy" id="61616"/>
    <lineage>
        <taxon>Eukaryota</taxon>
        <taxon>Metazoa</taxon>
        <taxon>Chordata</taxon>
        <taxon>Craniata</taxon>
        <taxon>Vertebrata</taxon>
        <taxon>Euteleostomi</taxon>
        <taxon>Amphibia</taxon>
        <taxon>Batrachia</taxon>
        <taxon>Anura</taxon>
        <taxon>Pelobatoidea</taxon>
        <taxon>Pelobatidae</taxon>
        <taxon>Pelobates</taxon>
    </lineage>
</organism>
<dbReference type="PANTHER" id="PTHR31635">
    <property type="entry name" value="REVERSE TRANSCRIPTASE DOMAIN-CONTAINING PROTEIN-RELATED"/>
    <property type="match status" value="1"/>
</dbReference>
<evidence type="ECO:0000313" key="2">
    <source>
        <dbReference type="Proteomes" id="UP001295444"/>
    </source>
</evidence>
<sequence>MAIHIPQAQLTILQSKYNFKWRKYHHMFLGIAFTKHIDKLFQGNYGKTQIELQSLMQDWKKLYVSWSGRIAATKMVILHKIQYLFRSLPIHIPNSYFTKLHNNISKFIWMGKRAKVALHTLHCPLSEGGMSLPNLKAYSHAAIMNNIVHKQTAQHNLQWSTIEKQWTKGIERHHVAWLPRPPNQDWLPTTSLTLKVWDQFKQNLTSTAPLSRATPIQAFSLIIEDFNYKIWERPRRVLSTIYRSMHKKAKIKEYTFVKAWEKELKKTLSEDTWEIIFTEHQKLTLCASHRELSKKIMYRWYLVPTRLAHISPSKSNKCWRCNTEVGIITHFLA</sequence>
<accession>A0AAD1VQW5</accession>
<dbReference type="EMBL" id="OW240913">
    <property type="protein sequence ID" value="CAH2250573.1"/>
    <property type="molecule type" value="Genomic_DNA"/>
</dbReference>
<dbReference type="AlphaFoldDB" id="A0AAD1VQW5"/>
<evidence type="ECO:0008006" key="3">
    <source>
        <dbReference type="Google" id="ProtNLM"/>
    </source>
</evidence>
<reference evidence="1" key="1">
    <citation type="submission" date="2022-03" db="EMBL/GenBank/DDBJ databases">
        <authorList>
            <person name="Alioto T."/>
            <person name="Alioto T."/>
            <person name="Gomez Garrido J."/>
        </authorList>
    </citation>
    <scope>NUCLEOTIDE SEQUENCE</scope>
</reference>
<keyword evidence="2" id="KW-1185">Reference proteome</keyword>
<evidence type="ECO:0000313" key="1">
    <source>
        <dbReference type="EMBL" id="CAH2250573.1"/>
    </source>
</evidence>
<name>A0AAD1VQW5_PELCU</name>
<dbReference type="Proteomes" id="UP001295444">
    <property type="component" value="Chromosome 02"/>
</dbReference>
<protein>
    <recommendedName>
        <fullName evidence="3">Reverse transcriptase</fullName>
    </recommendedName>
</protein>
<gene>
    <name evidence="1" type="ORF">PECUL_23A032829</name>
</gene>
<dbReference type="PANTHER" id="PTHR31635:SF196">
    <property type="entry name" value="REVERSE TRANSCRIPTASE DOMAIN-CONTAINING PROTEIN-RELATED"/>
    <property type="match status" value="1"/>
</dbReference>
<proteinExistence type="predicted"/>
<feature type="non-terminal residue" evidence="1">
    <location>
        <position position="333"/>
    </location>
</feature>